<proteinExistence type="predicted"/>
<accession>A0A831A5E8</accession>
<reference evidence="1 2" key="2">
    <citation type="submission" date="2013-04" db="EMBL/GenBank/DDBJ databases">
        <title>Comparative genomics of 12 strains of Erwinia amylovora identifies a pan-genome with a large conserved core and provides insights into host specificity.</title>
        <authorList>
            <person name="Mann R.A."/>
            <person name="Smits T.H.M."/>
            <person name="Buehlmann A."/>
            <person name="Blom J."/>
            <person name="Goesmann A."/>
            <person name="Frey J.E."/>
            <person name="Plummer K.M."/>
            <person name="Beer S.V."/>
            <person name="Luck J."/>
            <person name="Duffy B."/>
            <person name="Rodoni B."/>
        </authorList>
    </citation>
    <scope>NUCLEOTIDE SEQUENCE [LARGE SCALE GENOMIC DNA]</scope>
    <source>
        <strain evidence="2">CFBP 1232</strain>
    </source>
</reference>
<organism evidence="1 2">
    <name type="scientific">Erwinia amylovora NBRC 12687 = CFBP 1232</name>
    <dbReference type="NCBI Taxonomy" id="1219359"/>
    <lineage>
        <taxon>Bacteria</taxon>
        <taxon>Pseudomonadati</taxon>
        <taxon>Pseudomonadota</taxon>
        <taxon>Gammaproteobacteria</taxon>
        <taxon>Enterobacterales</taxon>
        <taxon>Erwiniaceae</taxon>
        <taxon>Erwinia</taxon>
    </lineage>
</organism>
<dbReference type="AlphaFoldDB" id="A0A831A5E8"/>
<comment type="caution">
    <text evidence="1">The sequence shown here is derived from an EMBL/GenBank/DDBJ whole genome shotgun (WGS) entry which is preliminary data.</text>
</comment>
<evidence type="ECO:0000313" key="2">
    <source>
        <dbReference type="Proteomes" id="UP000013111"/>
    </source>
</evidence>
<sequence length="30" mass="3195">MRLLCAGGEQACCAELSLNGWLSAKTIQLN</sequence>
<evidence type="ECO:0000313" key="1">
    <source>
        <dbReference type="EMBL" id="CCO94054.1"/>
    </source>
</evidence>
<reference evidence="1 2" key="1">
    <citation type="submission" date="2012-11" db="EMBL/GenBank/DDBJ databases">
        <authorList>
            <person name="Linke B."/>
        </authorList>
    </citation>
    <scope>NUCLEOTIDE SEQUENCE [LARGE SCALE GENOMIC DNA]</scope>
    <source>
        <strain evidence="2">CFBP 1232</strain>
    </source>
</reference>
<name>A0A831A5E8_ERWAM</name>
<dbReference type="EMBL" id="CAPB01000022">
    <property type="protein sequence ID" value="CCO94054.1"/>
    <property type="molecule type" value="Genomic_DNA"/>
</dbReference>
<gene>
    <name evidence="1" type="ORF">BN437_2127</name>
</gene>
<protein>
    <submittedName>
        <fullName evidence="1">Uncharacterized protein</fullName>
    </submittedName>
</protein>
<dbReference type="Proteomes" id="UP000013111">
    <property type="component" value="Unassembled WGS sequence"/>
</dbReference>